<evidence type="ECO:0000256" key="6">
    <source>
        <dbReference type="HAMAP-Rule" id="MF_00222"/>
    </source>
</evidence>
<feature type="binding site" evidence="6">
    <location>
        <position position="221"/>
    </location>
    <ligand>
        <name>NADP(+)</name>
        <dbReference type="ChEBI" id="CHEBI:58349"/>
    </ligand>
</feature>
<dbReference type="Gene3D" id="3.40.50.720">
    <property type="entry name" value="NAD(P)-binding Rossmann-like Domain"/>
    <property type="match status" value="1"/>
</dbReference>
<dbReference type="InterPro" id="IPR006151">
    <property type="entry name" value="Shikm_DH/Glu-tRNA_Rdtase"/>
</dbReference>
<dbReference type="OrthoDB" id="8744at2157"/>
<feature type="binding site" evidence="6">
    <location>
        <position position="251"/>
    </location>
    <ligand>
        <name>shikimate</name>
        <dbReference type="ChEBI" id="CHEBI:36208"/>
    </ligand>
</feature>
<dbReference type="GO" id="GO:0019632">
    <property type="term" value="P:shikimate metabolic process"/>
    <property type="evidence" value="ECO:0007669"/>
    <property type="project" value="InterPro"/>
</dbReference>
<dbReference type="Pfam" id="PF08501">
    <property type="entry name" value="Shikimate_dh_N"/>
    <property type="match status" value="1"/>
</dbReference>
<dbReference type="NCBIfam" id="TIGR00507">
    <property type="entry name" value="aroE"/>
    <property type="match status" value="1"/>
</dbReference>
<dbReference type="InterPro" id="IPR046346">
    <property type="entry name" value="Aminoacid_DH-like_N_sf"/>
</dbReference>
<keyword evidence="11" id="KW-1185">Reference proteome</keyword>
<dbReference type="Pfam" id="PF01488">
    <property type="entry name" value="Shikimate_DH"/>
    <property type="match status" value="1"/>
</dbReference>
<dbReference type="EC" id="1.1.1.25" evidence="1 6"/>
<gene>
    <name evidence="6" type="primary">aroE</name>
    <name evidence="10" type="ORF">SAMN05443636_1980</name>
</gene>
<dbReference type="InterPro" id="IPR011342">
    <property type="entry name" value="Shikimate_DH"/>
</dbReference>
<dbReference type="HAMAP" id="MF_00222">
    <property type="entry name" value="Shikimate_DH_AroE"/>
    <property type="match status" value="1"/>
</dbReference>
<evidence type="ECO:0000256" key="4">
    <source>
        <dbReference type="ARBA" id="ARBA00023002"/>
    </source>
</evidence>
<feature type="active site" description="Proton acceptor" evidence="6">
    <location>
        <position position="65"/>
    </location>
</feature>
<comment type="catalytic activity">
    <reaction evidence="6">
        <text>shikimate + NADP(+) = 3-dehydroshikimate + NADPH + H(+)</text>
        <dbReference type="Rhea" id="RHEA:17737"/>
        <dbReference type="ChEBI" id="CHEBI:15378"/>
        <dbReference type="ChEBI" id="CHEBI:16630"/>
        <dbReference type="ChEBI" id="CHEBI:36208"/>
        <dbReference type="ChEBI" id="CHEBI:57783"/>
        <dbReference type="ChEBI" id="CHEBI:58349"/>
        <dbReference type="EC" id="1.1.1.25"/>
    </reaction>
</comment>
<keyword evidence="5 6" id="KW-0057">Aromatic amino acid biosynthesis</keyword>
<feature type="binding site" evidence="6">
    <location>
        <position position="61"/>
    </location>
    <ligand>
        <name>shikimate</name>
        <dbReference type="ChEBI" id="CHEBI:36208"/>
    </ligand>
</feature>
<comment type="similarity">
    <text evidence="6">Belongs to the shikimate dehydrogenase family.</text>
</comment>
<dbReference type="Proteomes" id="UP000184357">
    <property type="component" value="Unassembled WGS sequence"/>
</dbReference>
<feature type="binding site" evidence="6">
    <location>
        <position position="244"/>
    </location>
    <ligand>
        <name>NADP(+)</name>
        <dbReference type="ChEBI" id="CHEBI:58349"/>
    </ligand>
</feature>
<dbReference type="InterPro" id="IPR036291">
    <property type="entry name" value="NAD(P)-bd_dom_sf"/>
</dbReference>
<keyword evidence="4 6" id="KW-0560">Oxidoreductase</keyword>
<proteinExistence type="inferred from homology"/>
<dbReference type="GO" id="GO:0004764">
    <property type="term" value="F:shikimate 3-dehydrogenase (NADP+) activity"/>
    <property type="evidence" value="ECO:0007669"/>
    <property type="project" value="UniProtKB-UniRule"/>
</dbReference>
<dbReference type="PANTHER" id="PTHR21089">
    <property type="entry name" value="SHIKIMATE DEHYDROGENASE"/>
    <property type="match status" value="1"/>
</dbReference>
<dbReference type="SUPFAM" id="SSF53223">
    <property type="entry name" value="Aminoacid dehydrogenase-like, N-terminal domain"/>
    <property type="match status" value="1"/>
</dbReference>
<dbReference type="AlphaFoldDB" id="A0A1M5QP20"/>
<evidence type="ECO:0000256" key="2">
    <source>
        <dbReference type="ARBA" id="ARBA00022605"/>
    </source>
</evidence>
<evidence type="ECO:0000259" key="8">
    <source>
        <dbReference type="Pfam" id="PF08501"/>
    </source>
</evidence>
<feature type="binding site" evidence="6">
    <location>
        <position position="85"/>
    </location>
    <ligand>
        <name>shikimate</name>
        <dbReference type="ChEBI" id="CHEBI:36208"/>
    </ligand>
</feature>
<dbReference type="STRING" id="43928.SAMN05443636_1980"/>
<evidence type="ECO:0000256" key="3">
    <source>
        <dbReference type="ARBA" id="ARBA00022857"/>
    </source>
</evidence>
<evidence type="ECO:0000313" key="10">
    <source>
        <dbReference type="EMBL" id="SHH15569.1"/>
    </source>
</evidence>
<feature type="domain" description="Quinate/shikimate 5-dehydrogenase/glutamyl-tRNA reductase" evidence="7">
    <location>
        <begin position="116"/>
        <end position="196"/>
    </location>
</feature>
<dbReference type="UniPathway" id="UPA00053">
    <property type="reaction ID" value="UER00087"/>
</dbReference>
<dbReference type="GO" id="GO:0009073">
    <property type="term" value="P:aromatic amino acid family biosynthetic process"/>
    <property type="evidence" value="ECO:0007669"/>
    <property type="project" value="UniProtKB-KW"/>
</dbReference>
<name>A0A1M5QP20_9EURY</name>
<evidence type="ECO:0000256" key="1">
    <source>
        <dbReference type="ARBA" id="ARBA00012962"/>
    </source>
</evidence>
<keyword evidence="3 6" id="KW-0521">NADP</keyword>
<dbReference type="GO" id="GO:0008652">
    <property type="term" value="P:amino acid biosynthetic process"/>
    <property type="evidence" value="ECO:0007669"/>
    <property type="project" value="UniProtKB-KW"/>
</dbReference>
<feature type="binding site" evidence="6">
    <location>
        <position position="223"/>
    </location>
    <ligand>
        <name>shikimate</name>
        <dbReference type="ChEBI" id="CHEBI:36208"/>
    </ligand>
</feature>
<organism evidence="10 11">
    <name type="scientific">Halobaculum gomorrense</name>
    <dbReference type="NCBI Taxonomy" id="43928"/>
    <lineage>
        <taxon>Archaea</taxon>
        <taxon>Methanobacteriati</taxon>
        <taxon>Methanobacteriota</taxon>
        <taxon>Stenosarchaea group</taxon>
        <taxon>Halobacteria</taxon>
        <taxon>Halobacteriales</taxon>
        <taxon>Haloferacaceae</taxon>
        <taxon>Halobaculum</taxon>
    </lineage>
</organism>
<dbReference type="PANTHER" id="PTHR21089:SF1">
    <property type="entry name" value="BIFUNCTIONAL 3-DEHYDROQUINATE DEHYDRATASE_SHIKIMATE DEHYDROGENASE, CHLOROPLASTIC"/>
    <property type="match status" value="1"/>
</dbReference>
<dbReference type="NCBIfam" id="NF001319">
    <property type="entry name" value="PRK00258.3-3"/>
    <property type="match status" value="1"/>
</dbReference>
<evidence type="ECO:0000256" key="5">
    <source>
        <dbReference type="ARBA" id="ARBA00023141"/>
    </source>
</evidence>
<feature type="binding site" evidence="6">
    <location>
        <position position="100"/>
    </location>
    <ligand>
        <name>shikimate</name>
        <dbReference type="ChEBI" id="CHEBI:36208"/>
    </ligand>
</feature>
<evidence type="ECO:0000259" key="7">
    <source>
        <dbReference type="Pfam" id="PF01488"/>
    </source>
</evidence>
<dbReference type="InterPro" id="IPR013708">
    <property type="entry name" value="Shikimate_DH-bd_N"/>
</dbReference>
<dbReference type="Pfam" id="PF18317">
    <property type="entry name" value="SDH_C"/>
    <property type="match status" value="1"/>
</dbReference>
<dbReference type="RefSeq" id="WP_073309020.1">
    <property type="nucleotide sequence ID" value="NZ_FQWV01000004.1"/>
</dbReference>
<protein>
    <recommendedName>
        <fullName evidence="1 6">Shikimate dehydrogenase (NADP(+))</fullName>
        <shortName evidence="6">SDH</shortName>
        <ecNumber evidence="1 6">1.1.1.25</ecNumber>
    </recommendedName>
</protein>
<dbReference type="InterPro" id="IPR041121">
    <property type="entry name" value="SDH_C"/>
</dbReference>
<dbReference type="GO" id="GO:0009423">
    <property type="term" value="P:chorismate biosynthetic process"/>
    <property type="evidence" value="ECO:0007669"/>
    <property type="project" value="UniProtKB-UniRule"/>
</dbReference>
<feature type="binding site" evidence="6">
    <location>
        <begin position="147"/>
        <end position="152"/>
    </location>
    <ligand>
        <name>NADP(+)</name>
        <dbReference type="ChEBI" id="CHEBI:58349"/>
    </ligand>
</feature>
<comment type="subunit">
    <text evidence="6">Homodimer.</text>
</comment>
<keyword evidence="2 6" id="KW-0028">Amino-acid biosynthesis</keyword>
<reference evidence="10 11" key="1">
    <citation type="submission" date="2016-11" db="EMBL/GenBank/DDBJ databases">
        <authorList>
            <person name="Jaros S."/>
            <person name="Januszkiewicz K."/>
            <person name="Wedrychowicz H."/>
        </authorList>
    </citation>
    <scope>NUCLEOTIDE SEQUENCE [LARGE SCALE GENOMIC DNA]</scope>
    <source>
        <strain evidence="10 11">DSM 9297</strain>
    </source>
</reference>
<dbReference type="InterPro" id="IPR022893">
    <property type="entry name" value="Shikimate_DH_fam"/>
</dbReference>
<comment type="function">
    <text evidence="6">Involved in the biosynthesis of the chorismate, which leads to the biosynthesis of aromatic amino acids. Catalyzes the reversible NADPH linked reduction of 3-dehydroshikimate (DHSA) to yield shikimate (SA).</text>
</comment>
<evidence type="ECO:0000313" key="11">
    <source>
        <dbReference type="Proteomes" id="UP000184357"/>
    </source>
</evidence>
<feature type="binding site" evidence="6">
    <location>
        <begin position="124"/>
        <end position="128"/>
    </location>
    <ligand>
        <name>NADP(+)</name>
        <dbReference type="ChEBI" id="CHEBI:58349"/>
    </ligand>
</feature>
<sequence>MDVYGLVGNPVGHSLSPPMHEAAYDALGLDARYVTFEPDAEDGAAAVDAAATLGVAGLNVTVPFKRDVLEAVEPDELAAEVGAVNTIDFAGDVPRGYNTDVAGVRRSFDHHGVEREGAAAVVVGAGGAGRAAAFALAEASVSLHIANRTAERAKALASAVRASVSDDLDTPTAVSAGGLGSLAEHVPAADILVNATTVGMESDETPVPAEYLHEGLAVLDAVYAPLETRLLRDAGAAGATTIDGAWMLLYQGVEAFERWTGEDAPVDAMNDALRAELA</sequence>
<dbReference type="GO" id="GO:0050661">
    <property type="term" value="F:NADP binding"/>
    <property type="evidence" value="ECO:0007669"/>
    <property type="project" value="InterPro"/>
</dbReference>
<feature type="domain" description="SDH C-terminal" evidence="9">
    <location>
        <begin position="244"/>
        <end position="274"/>
    </location>
</feature>
<dbReference type="CDD" id="cd01065">
    <property type="entry name" value="NAD_bind_Shikimate_DH"/>
    <property type="match status" value="1"/>
</dbReference>
<evidence type="ECO:0000259" key="9">
    <source>
        <dbReference type="Pfam" id="PF18317"/>
    </source>
</evidence>
<dbReference type="EMBL" id="FQWV01000004">
    <property type="protein sequence ID" value="SHH15569.1"/>
    <property type="molecule type" value="Genomic_DNA"/>
</dbReference>
<feature type="binding site" evidence="6">
    <location>
        <begin position="14"/>
        <end position="16"/>
    </location>
    <ligand>
        <name>shikimate</name>
        <dbReference type="ChEBI" id="CHEBI:36208"/>
    </ligand>
</feature>
<comment type="pathway">
    <text evidence="6">Metabolic intermediate biosynthesis; chorismate biosynthesis; chorismate from D-erythrose 4-phosphate and phosphoenolpyruvate: step 4/7.</text>
</comment>
<dbReference type="Gene3D" id="3.40.50.10860">
    <property type="entry name" value="Leucine Dehydrogenase, chain A, domain 1"/>
    <property type="match status" value="1"/>
</dbReference>
<feature type="binding site" evidence="6">
    <location>
        <position position="76"/>
    </location>
    <ligand>
        <name>NADP(+)</name>
        <dbReference type="ChEBI" id="CHEBI:58349"/>
    </ligand>
</feature>
<feature type="domain" description="Shikimate dehydrogenase substrate binding N-terminal" evidence="8">
    <location>
        <begin position="6"/>
        <end position="87"/>
    </location>
</feature>
<dbReference type="SUPFAM" id="SSF51735">
    <property type="entry name" value="NAD(P)-binding Rossmann-fold domains"/>
    <property type="match status" value="1"/>
</dbReference>
<accession>A0A1M5QP20</accession>